<reference evidence="9" key="1">
    <citation type="submission" date="2020-01" db="EMBL/GenBank/DDBJ databases">
        <authorList>
            <person name="Meier V. D."/>
            <person name="Meier V D."/>
        </authorList>
    </citation>
    <scope>NUCLEOTIDE SEQUENCE</scope>
    <source>
        <strain evidence="9">HLG_WM_MAG_10</strain>
    </source>
</reference>
<evidence type="ECO:0000256" key="4">
    <source>
        <dbReference type="ARBA" id="ARBA00022989"/>
    </source>
</evidence>
<evidence type="ECO:0000256" key="6">
    <source>
        <dbReference type="SAM" id="Phobius"/>
    </source>
</evidence>
<dbReference type="InterPro" id="IPR018461">
    <property type="entry name" value="Na/H_Antiport_NhaC-like_C"/>
</dbReference>
<evidence type="ECO:0000256" key="1">
    <source>
        <dbReference type="ARBA" id="ARBA00004651"/>
    </source>
</evidence>
<proteinExistence type="predicted"/>
<protein>
    <submittedName>
        <fullName evidence="9">Na+/H+ antiporter</fullName>
    </submittedName>
</protein>
<evidence type="ECO:0000313" key="9">
    <source>
        <dbReference type="EMBL" id="CAA6813460.1"/>
    </source>
</evidence>
<feature type="transmembrane region" description="Helical" evidence="6">
    <location>
        <begin position="177"/>
        <end position="194"/>
    </location>
</feature>
<evidence type="ECO:0000256" key="2">
    <source>
        <dbReference type="ARBA" id="ARBA00022475"/>
    </source>
</evidence>
<dbReference type="Pfam" id="PF03553">
    <property type="entry name" value="Na_H_antiporter"/>
    <property type="match status" value="2"/>
</dbReference>
<dbReference type="EMBL" id="CACVAQ010000201">
    <property type="protein sequence ID" value="CAA6813460.1"/>
    <property type="molecule type" value="Genomic_DNA"/>
</dbReference>
<feature type="chain" id="PRO_5027955497" evidence="7">
    <location>
        <begin position="20"/>
        <end position="742"/>
    </location>
</feature>
<comment type="subcellular location">
    <subcellularLocation>
        <location evidence="1">Cell membrane</location>
        <topology evidence="1">Multi-pass membrane protein</topology>
    </subcellularLocation>
</comment>
<keyword evidence="3 6" id="KW-0812">Transmembrane</keyword>
<evidence type="ECO:0000256" key="7">
    <source>
        <dbReference type="SAM" id="SignalP"/>
    </source>
</evidence>
<organism evidence="9">
    <name type="scientific">uncultured Aureispira sp</name>
    <dbReference type="NCBI Taxonomy" id="1331704"/>
    <lineage>
        <taxon>Bacteria</taxon>
        <taxon>Pseudomonadati</taxon>
        <taxon>Bacteroidota</taxon>
        <taxon>Saprospiria</taxon>
        <taxon>Saprospirales</taxon>
        <taxon>Saprospiraceae</taxon>
        <taxon>Aureispira</taxon>
        <taxon>environmental samples</taxon>
    </lineage>
</organism>
<keyword evidence="4 6" id="KW-1133">Transmembrane helix</keyword>
<feature type="transmembrane region" description="Helical" evidence="6">
    <location>
        <begin position="440"/>
        <end position="459"/>
    </location>
</feature>
<feature type="transmembrane region" description="Helical" evidence="6">
    <location>
        <begin position="323"/>
        <end position="346"/>
    </location>
</feature>
<feature type="transmembrane region" description="Helical" evidence="6">
    <location>
        <begin position="711"/>
        <end position="730"/>
    </location>
</feature>
<name>A0A6S6SY77_9BACT</name>
<feature type="transmembrane region" description="Helical" evidence="6">
    <location>
        <begin position="546"/>
        <end position="568"/>
    </location>
</feature>
<feature type="domain" description="Na+/H+ antiporter NhaC-like C-terminal" evidence="8">
    <location>
        <begin position="506"/>
        <end position="700"/>
    </location>
</feature>
<feature type="transmembrane region" description="Helical" evidence="6">
    <location>
        <begin position="201"/>
        <end position="222"/>
    </location>
</feature>
<keyword evidence="7" id="KW-0732">Signal</keyword>
<dbReference type="GO" id="GO:0005886">
    <property type="term" value="C:plasma membrane"/>
    <property type="evidence" value="ECO:0007669"/>
    <property type="project" value="UniProtKB-SubCell"/>
</dbReference>
<gene>
    <name evidence="9" type="ORF">HELGO_WM40057</name>
</gene>
<feature type="transmembrane region" description="Helical" evidence="6">
    <location>
        <begin position="242"/>
        <end position="261"/>
    </location>
</feature>
<accession>A0A6S6SY77</accession>
<evidence type="ECO:0000256" key="5">
    <source>
        <dbReference type="ARBA" id="ARBA00023136"/>
    </source>
</evidence>
<evidence type="ECO:0000256" key="3">
    <source>
        <dbReference type="ARBA" id="ARBA00022692"/>
    </source>
</evidence>
<keyword evidence="2" id="KW-1003">Cell membrane</keyword>
<evidence type="ECO:0000259" key="8">
    <source>
        <dbReference type="Pfam" id="PF03553"/>
    </source>
</evidence>
<dbReference type="PANTHER" id="PTHR43478">
    <property type="entry name" value="NA+/H+ ANTIPORTER-RELATED"/>
    <property type="match status" value="1"/>
</dbReference>
<dbReference type="AlphaFoldDB" id="A0A6S6SY77"/>
<keyword evidence="5 6" id="KW-0472">Membrane</keyword>
<feature type="signal peptide" evidence="7">
    <location>
        <begin position="1"/>
        <end position="19"/>
    </location>
</feature>
<feature type="transmembrane region" description="Helical" evidence="6">
    <location>
        <begin position="514"/>
        <end position="534"/>
    </location>
</feature>
<feature type="transmembrane region" description="Helical" evidence="6">
    <location>
        <begin position="588"/>
        <end position="606"/>
    </location>
</feature>
<dbReference type="PANTHER" id="PTHR43478:SF1">
    <property type="entry name" value="NA+_H+ ANTIPORTER NHAC-LIKE C-TERMINAL DOMAIN-CONTAINING PROTEIN"/>
    <property type="match status" value="1"/>
</dbReference>
<sequence length="742" mass="80140">MRHIVTFLLLILSTTMIFAQNPTDSNSVQQADTLSGIDSTSMVQFVPAPQKITFDTFGLLGFDLAFEATQLKITAKEINGQSVIPTTFVSTLEIGETPTVALFENGVAIIDYEASYTGELVAVRSKYTACKVKNCADCAPSTHPNKDDIICLDNQHTQLVHVQKYKNGSLRIQAIPLWWSIVPPLVAIFLALLFRQVLLALFMGILSGAWVIGGMQLTPYGLMKSFFSVIDHYIIGALNNSSHLAVIVFSIMIGGVVAIISRNGGMAGVVKKLAPLAKGPKSTQLVAWLLGVAIFFDDYANSLIVGNTIRPLTDKYKISREKLAYIVDSTAAPISAVAFITTWIGAELNYISDAIPMLSGLENPPSAYSMFLSSLPYSFYSFFTLIFILIIIYTGKDYGGMYKAEYRARTTGRVFETEGEALSADDMEELEPVEGAPHRWLNGFLPIAMIVLGTLMGLIDTGMQSCYSELAAGGVQLAHNGWGEVWANMQFLDSTGEAGFVRKMGILIGNSDSYAALLWASMSSIVLALILTVLQRIMKLSDAIETVVGGFKTMMPALLILILAWALATTTEELSTAEFLTAALGDSLSPYMVPVVVFVLAAVIAFSTGSSWSTMAILYPIAIPLCWSISQNAGLPIETAMELLYNVIAVVLAASVLGDHCSPISDTTILSSLASNCNHIDHVKTQLPYALTVGTISITMTYVSTAFGIPFIINFTVGVALMFGAVMLFGKKVPDVNPELEN</sequence>
<feature type="transmembrane region" description="Helical" evidence="6">
    <location>
        <begin position="366"/>
        <end position="393"/>
    </location>
</feature>
<feature type="domain" description="Na+/H+ antiporter NhaC-like C-terminal" evidence="8">
    <location>
        <begin position="367"/>
        <end position="480"/>
    </location>
</feature>